<comment type="similarity">
    <text evidence="1">Belongs to the NmrA-type oxidoreductase family.</text>
</comment>
<evidence type="ECO:0000256" key="1">
    <source>
        <dbReference type="ARBA" id="ARBA00006328"/>
    </source>
</evidence>
<evidence type="ECO:0000313" key="5">
    <source>
        <dbReference type="Proteomes" id="UP000235786"/>
    </source>
</evidence>
<feature type="domain" description="NmrA-like" evidence="3">
    <location>
        <begin position="9"/>
        <end position="96"/>
    </location>
</feature>
<keyword evidence="2" id="KW-0521">NADP</keyword>
<dbReference type="OrthoDB" id="300709at2759"/>
<keyword evidence="5" id="KW-1185">Reference proteome</keyword>
<dbReference type="InterPro" id="IPR036291">
    <property type="entry name" value="NAD(P)-bd_dom_sf"/>
</dbReference>
<dbReference type="InterPro" id="IPR008030">
    <property type="entry name" value="NmrA-like"/>
</dbReference>
<protein>
    <submittedName>
        <fullName evidence="4">NAD(P)-binding protein</fullName>
    </submittedName>
</protein>
<dbReference type="InterPro" id="IPR051164">
    <property type="entry name" value="NmrA-like_oxidored"/>
</dbReference>
<dbReference type="EMBL" id="KZ613956">
    <property type="protein sequence ID" value="PMD33432.1"/>
    <property type="molecule type" value="Genomic_DNA"/>
</dbReference>
<dbReference type="Proteomes" id="UP000235786">
    <property type="component" value="Unassembled WGS sequence"/>
</dbReference>
<evidence type="ECO:0000313" key="4">
    <source>
        <dbReference type="EMBL" id="PMD33432.1"/>
    </source>
</evidence>
<organism evidence="4 5">
    <name type="scientific">Hyaloscypha variabilis (strain UAMH 11265 / GT02V1 / F)</name>
    <name type="common">Meliniomyces variabilis</name>
    <dbReference type="NCBI Taxonomy" id="1149755"/>
    <lineage>
        <taxon>Eukaryota</taxon>
        <taxon>Fungi</taxon>
        <taxon>Dikarya</taxon>
        <taxon>Ascomycota</taxon>
        <taxon>Pezizomycotina</taxon>
        <taxon>Leotiomycetes</taxon>
        <taxon>Helotiales</taxon>
        <taxon>Hyaloscyphaceae</taxon>
        <taxon>Hyaloscypha</taxon>
        <taxon>Hyaloscypha variabilis</taxon>
    </lineage>
</organism>
<dbReference type="AlphaFoldDB" id="A0A2J6R4J4"/>
<name>A0A2J6R4J4_HYAVF</name>
<sequence length="264" mass="29603">MNTITSSSNTKIVVFGGTGAQGRSVVRALASLNEFQVSVLTREPESDKSKTLLTEFPNVKLLNGSYTSEVGLRTAFADQDEYFWTFRAYEIAIQSGLKWFIFAGASEDRFVEQGYVEKYRNSHNIVGSRLSRWLAAQPVDLLPWTIMTAGGVYAEMFRSLLKPFPHGDGVIFKVPMDRESIMPIIPVENYGKAVKWALKHPQECIGKFVSAAPFPLTFDQIAEATQQVSSKKTEFIPVTVDEWMTNISSHINPEARLPWGAVRR</sequence>
<accession>A0A2J6R4J4</accession>
<dbReference type="PANTHER" id="PTHR42748:SF14">
    <property type="entry name" value="SNOAL-LIKE DOMAIN-CONTAINING PROTEIN"/>
    <property type="match status" value="1"/>
</dbReference>
<dbReference type="PANTHER" id="PTHR42748">
    <property type="entry name" value="NITROGEN METABOLITE REPRESSION PROTEIN NMRA FAMILY MEMBER"/>
    <property type="match status" value="1"/>
</dbReference>
<dbReference type="SUPFAM" id="SSF51735">
    <property type="entry name" value="NAD(P)-binding Rossmann-fold domains"/>
    <property type="match status" value="1"/>
</dbReference>
<evidence type="ECO:0000259" key="3">
    <source>
        <dbReference type="Pfam" id="PF05368"/>
    </source>
</evidence>
<reference evidence="4 5" key="1">
    <citation type="submission" date="2016-04" db="EMBL/GenBank/DDBJ databases">
        <title>A degradative enzymes factory behind the ericoid mycorrhizal symbiosis.</title>
        <authorList>
            <consortium name="DOE Joint Genome Institute"/>
            <person name="Martino E."/>
            <person name="Morin E."/>
            <person name="Grelet G."/>
            <person name="Kuo A."/>
            <person name="Kohler A."/>
            <person name="Daghino S."/>
            <person name="Barry K."/>
            <person name="Choi C."/>
            <person name="Cichocki N."/>
            <person name="Clum A."/>
            <person name="Copeland A."/>
            <person name="Hainaut M."/>
            <person name="Haridas S."/>
            <person name="Labutti K."/>
            <person name="Lindquist E."/>
            <person name="Lipzen A."/>
            <person name="Khouja H.-R."/>
            <person name="Murat C."/>
            <person name="Ohm R."/>
            <person name="Olson A."/>
            <person name="Spatafora J."/>
            <person name="Veneault-Fourrey C."/>
            <person name="Henrissat B."/>
            <person name="Grigoriev I."/>
            <person name="Martin F."/>
            <person name="Perotto S."/>
        </authorList>
    </citation>
    <scope>NUCLEOTIDE SEQUENCE [LARGE SCALE GENOMIC DNA]</scope>
    <source>
        <strain evidence="4 5">F</strain>
    </source>
</reference>
<dbReference type="GO" id="GO:0005634">
    <property type="term" value="C:nucleus"/>
    <property type="evidence" value="ECO:0007669"/>
    <property type="project" value="TreeGrafter"/>
</dbReference>
<evidence type="ECO:0000256" key="2">
    <source>
        <dbReference type="ARBA" id="ARBA00022857"/>
    </source>
</evidence>
<dbReference type="Pfam" id="PF05368">
    <property type="entry name" value="NmrA"/>
    <property type="match status" value="1"/>
</dbReference>
<dbReference type="Gene3D" id="3.90.25.10">
    <property type="entry name" value="UDP-galactose 4-epimerase, domain 1"/>
    <property type="match status" value="1"/>
</dbReference>
<dbReference type="Gene3D" id="3.40.50.720">
    <property type="entry name" value="NAD(P)-binding Rossmann-like Domain"/>
    <property type="match status" value="1"/>
</dbReference>
<gene>
    <name evidence="4" type="ORF">L207DRAFT_589796</name>
</gene>
<proteinExistence type="inferred from homology"/>